<dbReference type="Proteomes" id="UP000789366">
    <property type="component" value="Unassembled WGS sequence"/>
</dbReference>
<sequence>MSEVNDTRNIKTFKVTIDEETKENFGGYVAYIQLIKQINSRLGGEDKWYIESYHAEKDDKGTITFSAKVILHQSAHVNKERLIRGYLTSGGGRLFQSSLLFPENLRLGITKIASLGIPGP</sequence>
<dbReference type="EMBL" id="CAJVPW010038332">
    <property type="protein sequence ID" value="CAG8741975.1"/>
    <property type="molecule type" value="Genomic_DNA"/>
</dbReference>
<proteinExistence type="predicted"/>
<accession>A0ACA9Q8C0</accession>
<feature type="non-terminal residue" evidence="1">
    <location>
        <position position="120"/>
    </location>
</feature>
<organism evidence="1 2">
    <name type="scientific">Cetraspora pellucida</name>
    <dbReference type="NCBI Taxonomy" id="1433469"/>
    <lineage>
        <taxon>Eukaryota</taxon>
        <taxon>Fungi</taxon>
        <taxon>Fungi incertae sedis</taxon>
        <taxon>Mucoromycota</taxon>
        <taxon>Glomeromycotina</taxon>
        <taxon>Glomeromycetes</taxon>
        <taxon>Diversisporales</taxon>
        <taxon>Gigasporaceae</taxon>
        <taxon>Cetraspora</taxon>
    </lineage>
</organism>
<evidence type="ECO:0000313" key="2">
    <source>
        <dbReference type="Proteomes" id="UP000789366"/>
    </source>
</evidence>
<keyword evidence="2" id="KW-1185">Reference proteome</keyword>
<name>A0ACA9Q8C0_9GLOM</name>
<protein>
    <submittedName>
        <fullName evidence="1">6248_t:CDS:1</fullName>
    </submittedName>
</protein>
<comment type="caution">
    <text evidence="1">The sequence shown here is derived from an EMBL/GenBank/DDBJ whole genome shotgun (WGS) entry which is preliminary data.</text>
</comment>
<reference evidence="1" key="1">
    <citation type="submission" date="2021-06" db="EMBL/GenBank/DDBJ databases">
        <authorList>
            <person name="Kallberg Y."/>
            <person name="Tangrot J."/>
            <person name="Rosling A."/>
        </authorList>
    </citation>
    <scope>NUCLEOTIDE SEQUENCE</scope>
    <source>
        <strain evidence="1">28 12/20/2015</strain>
    </source>
</reference>
<evidence type="ECO:0000313" key="1">
    <source>
        <dbReference type="EMBL" id="CAG8741975.1"/>
    </source>
</evidence>
<gene>
    <name evidence="1" type="ORF">SPELUC_LOCUS13875</name>
</gene>